<dbReference type="EMBL" id="SMMG02000004">
    <property type="protein sequence ID" value="KAA3476906.1"/>
    <property type="molecule type" value="Genomic_DNA"/>
</dbReference>
<evidence type="ECO:0000313" key="2">
    <source>
        <dbReference type="Proteomes" id="UP000325315"/>
    </source>
</evidence>
<comment type="caution">
    <text evidence="1">The sequence shown here is derived from an EMBL/GenBank/DDBJ whole genome shotgun (WGS) entry which is preliminary data.</text>
</comment>
<organism evidence="1 2">
    <name type="scientific">Gossypium australe</name>
    <dbReference type="NCBI Taxonomy" id="47621"/>
    <lineage>
        <taxon>Eukaryota</taxon>
        <taxon>Viridiplantae</taxon>
        <taxon>Streptophyta</taxon>
        <taxon>Embryophyta</taxon>
        <taxon>Tracheophyta</taxon>
        <taxon>Spermatophyta</taxon>
        <taxon>Magnoliopsida</taxon>
        <taxon>eudicotyledons</taxon>
        <taxon>Gunneridae</taxon>
        <taxon>Pentapetalae</taxon>
        <taxon>rosids</taxon>
        <taxon>malvids</taxon>
        <taxon>Malvales</taxon>
        <taxon>Malvaceae</taxon>
        <taxon>Malvoideae</taxon>
        <taxon>Gossypium</taxon>
    </lineage>
</organism>
<dbReference type="OrthoDB" id="998016at2759"/>
<name>A0A5B6W654_9ROSI</name>
<dbReference type="AlphaFoldDB" id="A0A5B6W654"/>
<evidence type="ECO:0000313" key="1">
    <source>
        <dbReference type="EMBL" id="KAA3476906.1"/>
    </source>
</evidence>
<gene>
    <name evidence="1" type="ORF">EPI10_010838</name>
</gene>
<dbReference type="Proteomes" id="UP000325315">
    <property type="component" value="Unassembled WGS sequence"/>
</dbReference>
<proteinExistence type="predicted"/>
<accession>A0A5B6W654</accession>
<reference evidence="2" key="1">
    <citation type="journal article" date="2019" name="Plant Biotechnol. J.">
        <title>Genome sequencing of the Australian wild diploid species Gossypium australe highlights disease resistance and delayed gland morphogenesis.</title>
        <authorList>
            <person name="Cai Y."/>
            <person name="Cai X."/>
            <person name="Wang Q."/>
            <person name="Wang P."/>
            <person name="Zhang Y."/>
            <person name="Cai C."/>
            <person name="Xu Y."/>
            <person name="Wang K."/>
            <person name="Zhou Z."/>
            <person name="Wang C."/>
            <person name="Geng S."/>
            <person name="Li B."/>
            <person name="Dong Q."/>
            <person name="Hou Y."/>
            <person name="Wang H."/>
            <person name="Ai P."/>
            <person name="Liu Z."/>
            <person name="Yi F."/>
            <person name="Sun M."/>
            <person name="An G."/>
            <person name="Cheng J."/>
            <person name="Zhang Y."/>
            <person name="Shi Q."/>
            <person name="Xie Y."/>
            <person name="Shi X."/>
            <person name="Chang Y."/>
            <person name="Huang F."/>
            <person name="Chen Y."/>
            <person name="Hong S."/>
            <person name="Mi L."/>
            <person name="Sun Q."/>
            <person name="Zhang L."/>
            <person name="Zhou B."/>
            <person name="Peng R."/>
            <person name="Zhang X."/>
            <person name="Liu F."/>
        </authorList>
    </citation>
    <scope>NUCLEOTIDE SEQUENCE [LARGE SCALE GENOMIC DNA]</scope>
    <source>
        <strain evidence="2">cv. PA1801</strain>
    </source>
</reference>
<keyword evidence="2" id="KW-1185">Reference proteome</keyword>
<sequence length="62" mass="6796">MVSWSTSEAEYISIANATSNIVPLAANPVFHAQLKHVGLDLHFVRDKVLNGQLQVNHVPDSD</sequence>
<protein>
    <submittedName>
        <fullName evidence="1">Retrovirus-related Pol polyprotein from transposon TNT 1-94</fullName>
    </submittedName>
</protein>